<evidence type="ECO:0000313" key="2">
    <source>
        <dbReference type="EMBL" id="TKJ39906.1"/>
    </source>
</evidence>
<reference evidence="2 3" key="1">
    <citation type="submission" date="2017-06" db="EMBL/GenBank/DDBJ databases">
        <title>Novel microbial phyla capable of carbon fixation and sulfur reduction in deep-sea sediments.</title>
        <authorList>
            <person name="Huang J."/>
            <person name="Baker B."/>
            <person name="Wang Y."/>
        </authorList>
    </citation>
    <scope>NUCLEOTIDE SEQUENCE [LARGE SCALE GENOMIC DNA]</scope>
    <source>
        <strain evidence="2">B3_TA06</strain>
    </source>
</reference>
<dbReference type="InterPro" id="IPR005175">
    <property type="entry name" value="PPC_dom"/>
</dbReference>
<accession>A0A532UY99</accession>
<feature type="domain" description="PPC" evidence="1">
    <location>
        <begin position="4"/>
        <end position="153"/>
    </location>
</feature>
<proteinExistence type="predicted"/>
<dbReference type="CDD" id="cd11378">
    <property type="entry name" value="DUF296"/>
    <property type="match status" value="1"/>
</dbReference>
<dbReference type="EMBL" id="NJBO01000021">
    <property type="protein sequence ID" value="TKJ39906.1"/>
    <property type="molecule type" value="Genomic_DNA"/>
</dbReference>
<dbReference type="AlphaFoldDB" id="A0A532UY99"/>
<comment type="caution">
    <text evidence="2">The sequence shown here is derived from an EMBL/GenBank/DDBJ whole genome shotgun (WGS) entry which is preliminary data.</text>
</comment>
<gene>
    <name evidence="2" type="ORF">CEE36_10000</name>
</gene>
<organism evidence="2 3">
    <name type="scientific">candidate division TA06 bacterium B3_TA06</name>
    <dbReference type="NCBI Taxonomy" id="2012487"/>
    <lineage>
        <taxon>Bacteria</taxon>
        <taxon>Bacteria division TA06</taxon>
    </lineage>
</organism>
<dbReference type="Pfam" id="PF03479">
    <property type="entry name" value="PCC"/>
    <property type="match status" value="1"/>
</dbReference>
<name>A0A532UY99_UNCT6</name>
<dbReference type="Proteomes" id="UP000317778">
    <property type="component" value="Unassembled WGS sequence"/>
</dbReference>
<evidence type="ECO:0000259" key="1">
    <source>
        <dbReference type="PROSITE" id="PS51742"/>
    </source>
</evidence>
<protein>
    <recommendedName>
        <fullName evidence="1">PPC domain-containing protein</fullName>
    </recommendedName>
</protein>
<sequence length="153" mass="16929">MKEYSDGKVYLLRFDRGEEVITGLLNWARERRLEGAFLSGLGAIENPHLGYFDAKKRSYIDKEFEGEFEIASLTGNLAWDDAGGGEGDVEPKGETEPQPIAHIHVVISGPNFLAFGGHLYSAVVSGTVEIAVIPFGSKLERKYKEELNLKLLD</sequence>
<dbReference type="Gene3D" id="3.30.1330.80">
    <property type="entry name" value="Hypothetical protein, similar to alpha- acetolactate decarboxylase, domain 2"/>
    <property type="match status" value="1"/>
</dbReference>
<dbReference type="SUPFAM" id="SSF117856">
    <property type="entry name" value="AF0104/ALDC/Ptd012-like"/>
    <property type="match status" value="1"/>
</dbReference>
<dbReference type="PANTHER" id="PTHR34988:SF1">
    <property type="entry name" value="DNA-BINDING PROTEIN"/>
    <property type="match status" value="1"/>
</dbReference>
<dbReference type="PANTHER" id="PTHR34988">
    <property type="entry name" value="PROTEIN, PUTATIVE-RELATED"/>
    <property type="match status" value="1"/>
</dbReference>
<dbReference type="PROSITE" id="PS51742">
    <property type="entry name" value="PPC"/>
    <property type="match status" value="1"/>
</dbReference>
<evidence type="ECO:0000313" key="3">
    <source>
        <dbReference type="Proteomes" id="UP000317778"/>
    </source>
</evidence>